<protein>
    <submittedName>
        <fullName evidence="3">Cytochrome C biogenesis protein</fullName>
    </submittedName>
</protein>
<accession>A0A2T4IKE4</accession>
<feature type="transmembrane region" description="Helical" evidence="1">
    <location>
        <begin position="152"/>
        <end position="180"/>
    </location>
</feature>
<proteinExistence type="predicted"/>
<feature type="transmembrane region" description="Helical" evidence="1">
    <location>
        <begin position="186"/>
        <end position="206"/>
    </location>
</feature>
<dbReference type="Pfam" id="PF13386">
    <property type="entry name" value="DsbD_2"/>
    <property type="match status" value="1"/>
</dbReference>
<keyword evidence="1" id="KW-1133">Transmembrane helix</keyword>
<feature type="transmembrane region" description="Helical" evidence="1">
    <location>
        <begin position="12"/>
        <end position="42"/>
    </location>
</feature>
<dbReference type="EMBL" id="PZKC01000001">
    <property type="protein sequence ID" value="PTD98243.1"/>
    <property type="molecule type" value="Genomic_DNA"/>
</dbReference>
<evidence type="ECO:0000313" key="4">
    <source>
        <dbReference type="Proteomes" id="UP000241193"/>
    </source>
</evidence>
<reference evidence="3 4" key="2">
    <citation type="submission" date="2018-04" db="EMBL/GenBank/DDBJ databases">
        <title>Thauera lacus sp. nov., isolated from an saline lake in Inner Mongolia, China.</title>
        <authorList>
            <person name="Liang Q.-Y."/>
        </authorList>
    </citation>
    <scope>NUCLEOTIDE SEQUENCE [LARGE SCALE GENOMIC DNA]</scope>
    <source>
        <strain evidence="3 4">D20</strain>
    </source>
</reference>
<comment type="caution">
    <text evidence="3">The sequence shown here is derived from an EMBL/GenBank/DDBJ whole genome shotgun (WGS) entry which is preliminary data.</text>
</comment>
<keyword evidence="1" id="KW-0812">Transmembrane</keyword>
<keyword evidence="1" id="KW-0472">Membrane</keyword>
<evidence type="ECO:0000256" key="1">
    <source>
        <dbReference type="SAM" id="Phobius"/>
    </source>
</evidence>
<reference evidence="3 4" key="1">
    <citation type="submission" date="2018-03" db="EMBL/GenBank/DDBJ databases">
        <authorList>
            <person name="Keele B.F."/>
        </authorList>
    </citation>
    <scope>NUCLEOTIDE SEQUENCE [LARGE SCALE GENOMIC DNA]</scope>
    <source>
        <strain evidence="3 4">D20</strain>
    </source>
</reference>
<sequence>MPLVGTEGESLGALGAFLLGMSMGLTACTVTCLPFIGTWVMGRGRGGKAAAGDATAFLAGRVLAYGLLGLLAGLSGERLAGWLTGPAGNLAIGLASCMAAVWLLHGALPRLRPLLAPQGVALNFHPRRPAARAAVAGAGCAPARRADALPPFFLGAALSLTPCAPLGWLLTVCALSGSALSGLGSGLLFGTGAALSPLLVLLPLFGSFGRTLVEERRWLAGFLSAGAALVLLGLGVRRLLLI</sequence>
<feature type="transmembrane region" description="Helical" evidence="1">
    <location>
        <begin position="80"/>
        <end position="104"/>
    </location>
</feature>
<dbReference type="Proteomes" id="UP000241193">
    <property type="component" value="Unassembled WGS sequence"/>
</dbReference>
<dbReference type="InterPro" id="IPR039447">
    <property type="entry name" value="UreH-like_TM_dom"/>
</dbReference>
<dbReference type="OrthoDB" id="8559538at2"/>
<feature type="domain" description="Urease accessory protein UreH-like transmembrane" evidence="2">
    <location>
        <begin position="16"/>
        <end position="220"/>
    </location>
</feature>
<name>A0A2T4IKE4_9RHOO</name>
<gene>
    <name evidence="3" type="ORF">C8261_01755</name>
</gene>
<evidence type="ECO:0000259" key="2">
    <source>
        <dbReference type="Pfam" id="PF13386"/>
    </source>
</evidence>
<organism evidence="3 4">
    <name type="scientific">Pseudothauera lacus</name>
    <dbReference type="NCBI Taxonomy" id="2136175"/>
    <lineage>
        <taxon>Bacteria</taxon>
        <taxon>Pseudomonadati</taxon>
        <taxon>Pseudomonadota</taxon>
        <taxon>Betaproteobacteria</taxon>
        <taxon>Rhodocyclales</taxon>
        <taxon>Zoogloeaceae</taxon>
        <taxon>Pseudothauera</taxon>
    </lineage>
</organism>
<feature type="transmembrane region" description="Helical" evidence="1">
    <location>
        <begin position="54"/>
        <end position="74"/>
    </location>
</feature>
<dbReference type="AlphaFoldDB" id="A0A2T4IKE4"/>
<keyword evidence="4" id="KW-1185">Reference proteome</keyword>
<evidence type="ECO:0000313" key="3">
    <source>
        <dbReference type="EMBL" id="PTD98243.1"/>
    </source>
</evidence>
<feature type="transmembrane region" description="Helical" evidence="1">
    <location>
        <begin position="218"/>
        <end position="236"/>
    </location>
</feature>